<dbReference type="EMBL" id="CADEBC010000554">
    <property type="protein sequence ID" value="CAB3252289.1"/>
    <property type="molecule type" value="Genomic_DNA"/>
</dbReference>
<comment type="caution">
    <text evidence="1">The sequence shown here is derived from an EMBL/GenBank/DDBJ whole genome shotgun (WGS) entry which is preliminary data.</text>
</comment>
<organism evidence="1 2">
    <name type="scientific">Arctia plantaginis</name>
    <name type="common">Wood tiger moth</name>
    <name type="synonym">Phalaena plantaginis</name>
    <dbReference type="NCBI Taxonomy" id="874455"/>
    <lineage>
        <taxon>Eukaryota</taxon>
        <taxon>Metazoa</taxon>
        <taxon>Ecdysozoa</taxon>
        <taxon>Arthropoda</taxon>
        <taxon>Hexapoda</taxon>
        <taxon>Insecta</taxon>
        <taxon>Pterygota</taxon>
        <taxon>Neoptera</taxon>
        <taxon>Endopterygota</taxon>
        <taxon>Lepidoptera</taxon>
        <taxon>Glossata</taxon>
        <taxon>Ditrysia</taxon>
        <taxon>Noctuoidea</taxon>
        <taxon>Erebidae</taxon>
        <taxon>Arctiinae</taxon>
        <taxon>Arctia</taxon>
    </lineage>
</organism>
<dbReference type="Proteomes" id="UP000494106">
    <property type="component" value="Unassembled WGS sequence"/>
</dbReference>
<dbReference type="AlphaFoldDB" id="A0A8S1B6J3"/>
<proteinExistence type="predicted"/>
<sequence length="82" mass="9134">MCCQNFVLCSRGSPSETSIKMHNFVIYTVLYNTRTAFLACLQRTLGAVYNVQQLVARTCARQLPPAAASCRQLVETPDCIMD</sequence>
<evidence type="ECO:0000313" key="2">
    <source>
        <dbReference type="Proteomes" id="UP000494106"/>
    </source>
</evidence>
<keyword evidence="2" id="KW-1185">Reference proteome</keyword>
<accession>A0A8S1B6J3</accession>
<protein>
    <submittedName>
        <fullName evidence="1">Uncharacterized protein</fullName>
    </submittedName>
</protein>
<evidence type="ECO:0000313" key="1">
    <source>
        <dbReference type="EMBL" id="CAB3252289.1"/>
    </source>
</evidence>
<reference evidence="1 2" key="1">
    <citation type="submission" date="2020-04" db="EMBL/GenBank/DDBJ databases">
        <authorList>
            <person name="Wallbank WR R."/>
            <person name="Pardo Diaz C."/>
            <person name="Kozak K."/>
            <person name="Martin S."/>
            <person name="Jiggins C."/>
            <person name="Moest M."/>
            <person name="Warren A I."/>
            <person name="Byers J.R.P. K."/>
            <person name="Montejo-Kovacevich G."/>
            <person name="Yen C E."/>
        </authorList>
    </citation>
    <scope>NUCLEOTIDE SEQUENCE [LARGE SCALE GENOMIC DNA]</scope>
</reference>
<gene>
    <name evidence="1" type="ORF">APLA_LOCUS13434</name>
</gene>
<name>A0A8S1B6J3_ARCPL</name>